<comment type="caution">
    <text evidence="3">The sequence shown here is derived from an EMBL/GenBank/DDBJ whole genome shotgun (WGS) entry which is preliminary data.</text>
</comment>
<dbReference type="EMBL" id="JBFXLS010000027">
    <property type="protein sequence ID" value="KAL2826974.1"/>
    <property type="molecule type" value="Genomic_DNA"/>
</dbReference>
<evidence type="ECO:0000256" key="2">
    <source>
        <dbReference type="SAM" id="Phobius"/>
    </source>
</evidence>
<feature type="transmembrane region" description="Helical" evidence="2">
    <location>
        <begin position="9"/>
        <end position="26"/>
    </location>
</feature>
<evidence type="ECO:0000313" key="4">
    <source>
        <dbReference type="Proteomes" id="UP001610335"/>
    </source>
</evidence>
<reference evidence="3 4" key="1">
    <citation type="submission" date="2024-07" db="EMBL/GenBank/DDBJ databases">
        <title>Section-level genome sequencing and comparative genomics of Aspergillus sections Usti and Cavernicolus.</title>
        <authorList>
            <consortium name="Lawrence Berkeley National Laboratory"/>
            <person name="Nybo J.L."/>
            <person name="Vesth T.C."/>
            <person name="Theobald S."/>
            <person name="Frisvad J.C."/>
            <person name="Larsen T.O."/>
            <person name="Kjaerboelling I."/>
            <person name="Rothschild-Mancinelli K."/>
            <person name="Lyhne E.K."/>
            <person name="Kogle M.E."/>
            <person name="Barry K."/>
            <person name="Clum A."/>
            <person name="Na H."/>
            <person name="Ledsgaard L."/>
            <person name="Lin J."/>
            <person name="Lipzen A."/>
            <person name="Kuo A."/>
            <person name="Riley R."/>
            <person name="Mondo S."/>
            <person name="LaButti K."/>
            <person name="Haridas S."/>
            <person name="Pangalinan J."/>
            <person name="Salamov A.A."/>
            <person name="Simmons B.A."/>
            <person name="Magnuson J.K."/>
            <person name="Chen J."/>
            <person name="Drula E."/>
            <person name="Henrissat B."/>
            <person name="Wiebenga A."/>
            <person name="Lubbers R.J."/>
            <person name="Gomes A.C."/>
            <person name="Makela M.R."/>
            <person name="Stajich J."/>
            <person name="Grigoriev I.V."/>
            <person name="Mortensen U.H."/>
            <person name="De vries R.P."/>
            <person name="Baker S.E."/>
            <person name="Andersen M.R."/>
        </authorList>
    </citation>
    <scope>NUCLEOTIDE SEQUENCE [LARGE SCALE GENOMIC DNA]</scope>
    <source>
        <strain evidence="3 4">CBS 600.67</strain>
    </source>
</reference>
<accession>A0ABR4IGU2</accession>
<keyword evidence="2" id="KW-0472">Membrane</keyword>
<evidence type="ECO:0000313" key="3">
    <source>
        <dbReference type="EMBL" id="KAL2826974.1"/>
    </source>
</evidence>
<evidence type="ECO:0008006" key="5">
    <source>
        <dbReference type="Google" id="ProtNLM"/>
    </source>
</evidence>
<keyword evidence="2" id="KW-0812">Transmembrane</keyword>
<protein>
    <recommendedName>
        <fullName evidence="5">Calcofluor white hypersensitive protein</fullName>
    </recommendedName>
</protein>
<proteinExistence type="predicted"/>
<keyword evidence="4" id="KW-1185">Reference proteome</keyword>
<name>A0ABR4IGU2_9EURO</name>
<evidence type="ECO:0000256" key="1">
    <source>
        <dbReference type="SAM" id="MobiDB-lite"/>
    </source>
</evidence>
<sequence>MAAPPKSRTGLYIGLGALGAGAYYFYRAGGNPRAAKEEMKYDVNKARARAPGTETAERAGEKTGLQANLNIDEAANNPTTKNTDLSSQAHRKIDEMSQAGKEQATKLRGEAEEKAEEAKTTVSGWFGGKK</sequence>
<organism evidence="3 4">
    <name type="scientific">Aspergillus cavernicola</name>
    <dbReference type="NCBI Taxonomy" id="176166"/>
    <lineage>
        <taxon>Eukaryota</taxon>
        <taxon>Fungi</taxon>
        <taxon>Dikarya</taxon>
        <taxon>Ascomycota</taxon>
        <taxon>Pezizomycotina</taxon>
        <taxon>Eurotiomycetes</taxon>
        <taxon>Eurotiomycetidae</taxon>
        <taxon>Eurotiales</taxon>
        <taxon>Aspergillaceae</taxon>
        <taxon>Aspergillus</taxon>
        <taxon>Aspergillus subgen. Nidulantes</taxon>
    </lineage>
</organism>
<dbReference type="Proteomes" id="UP001610335">
    <property type="component" value="Unassembled WGS sequence"/>
</dbReference>
<keyword evidence="2" id="KW-1133">Transmembrane helix</keyword>
<gene>
    <name evidence="3" type="ORF">BDW59DRAFT_144476</name>
</gene>
<feature type="region of interest" description="Disordered" evidence="1">
    <location>
        <begin position="96"/>
        <end position="130"/>
    </location>
</feature>
<feature type="compositionally biased region" description="Basic and acidic residues" evidence="1">
    <location>
        <begin position="103"/>
        <end position="119"/>
    </location>
</feature>